<dbReference type="EMBL" id="CP014228">
    <property type="protein sequence ID" value="AMD88054.1"/>
    <property type="molecule type" value="Genomic_DNA"/>
</dbReference>
<reference evidence="4" key="1">
    <citation type="submission" date="2016-02" db="EMBL/GenBank/DDBJ databases">
        <authorList>
            <person name="Holder M.E."/>
            <person name="Ajami N.J."/>
            <person name="Petrosino J.F."/>
        </authorList>
    </citation>
    <scope>NUCLEOTIDE SEQUENCE [LARGE SCALE GENOMIC DNA]</scope>
    <source>
        <strain evidence="4">CCUG 36733</strain>
    </source>
</reference>
<accession>A0A120KLF6</accession>
<dbReference type="Proteomes" id="UP000065220">
    <property type="component" value="Chromosome"/>
</dbReference>
<dbReference type="InterPro" id="IPR001455">
    <property type="entry name" value="TusA-like"/>
</dbReference>
<dbReference type="OrthoDB" id="5325383at2"/>
<dbReference type="PANTHER" id="PTHR33279">
    <property type="entry name" value="SULFUR CARRIER PROTEIN YEDF-RELATED"/>
    <property type="match status" value="1"/>
</dbReference>
<dbReference type="InterPro" id="IPR036868">
    <property type="entry name" value="TusA-like_sf"/>
</dbReference>
<dbReference type="KEGG" id="ard:AXF14_11315"/>
<evidence type="ECO:0000256" key="1">
    <source>
        <dbReference type="ARBA" id="ARBA00008984"/>
    </source>
</evidence>
<evidence type="ECO:0000259" key="2">
    <source>
        <dbReference type="PROSITE" id="PS01148"/>
    </source>
</evidence>
<dbReference type="SUPFAM" id="SSF64307">
    <property type="entry name" value="SirA-like"/>
    <property type="match status" value="1"/>
</dbReference>
<dbReference type="PANTHER" id="PTHR33279:SF6">
    <property type="entry name" value="SULFUR CARRIER PROTEIN YEDF-RELATED"/>
    <property type="match status" value="1"/>
</dbReference>
<dbReference type="AlphaFoldDB" id="A0A120KLF6"/>
<dbReference type="PROSITE" id="PS01148">
    <property type="entry name" value="UPF0033"/>
    <property type="match status" value="1"/>
</dbReference>
<keyword evidence="4" id="KW-1185">Reference proteome</keyword>
<protein>
    <submittedName>
        <fullName evidence="3">Oxidoreductase</fullName>
    </submittedName>
</protein>
<proteinExistence type="inferred from homology"/>
<dbReference type="RefSeq" id="WP_067943298.1">
    <property type="nucleotide sequence ID" value="NZ_CAUHMM010000066.1"/>
</dbReference>
<evidence type="ECO:0000313" key="4">
    <source>
        <dbReference type="Proteomes" id="UP000065220"/>
    </source>
</evidence>
<name>A0A120KLF6_ACTRD</name>
<dbReference type="Pfam" id="PF01206">
    <property type="entry name" value="TusA"/>
    <property type="match status" value="1"/>
</dbReference>
<comment type="similarity">
    <text evidence="1">Belongs to the sulfur carrier protein TusA family.</text>
</comment>
<dbReference type="STRING" id="111015.AXF14_11315"/>
<feature type="domain" description="UPF0033" evidence="2">
    <location>
        <begin position="5"/>
        <end position="29"/>
    </location>
</feature>
<dbReference type="Gene3D" id="3.30.110.40">
    <property type="entry name" value="TusA-like domain"/>
    <property type="match status" value="1"/>
</dbReference>
<sequence>MRTVLETEGLVCPFPVVEAEDAMADLEPGDELVIGFDCTQGTQSLPAWAADNGYEVTEFTKTGEASWSITVRK</sequence>
<organism evidence="3 4">
    <name type="scientific">Actinomyces radicidentis</name>
    <dbReference type="NCBI Taxonomy" id="111015"/>
    <lineage>
        <taxon>Bacteria</taxon>
        <taxon>Bacillati</taxon>
        <taxon>Actinomycetota</taxon>
        <taxon>Actinomycetes</taxon>
        <taxon>Actinomycetales</taxon>
        <taxon>Actinomycetaceae</taxon>
        <taxon>Actinomyces</taxon>
    </lineage>
</organism>
<dbReference type="CDD" id="cd00291">
    <property type="entry name" value="SirA_YedF_YeeD"/>
    <property type="match status" value="1"/>
</dbReference>
<gene>
    <name evidence="3" type="ORF">AXF14_11315</name>
</gene>
<evidence type="ECO:0000313" key="3">
    <source>
        <dbReference type="EMBL" id="AMD88054.1"/>
    </source>
</evidence>